<dbReference type="PANTHER" id="PTHR24291">
    <property type="entry name" value="CYTOCHROME P450 FAMILY 4"/>
    <property type="match status" value="1"/>
</dbReference>
<dbReference type="GO" id="GO:0020037">
    <property type="term" value="F:heme binding"/>
    <property type="evidence" value="ECO:0007669"/>
    <property type="project" value="InterPro"/>
</dbReference>
<keyword evidence="3 4" id="KW-0479">Metal-binding</keyword>
<keyword evidence="3 4" id="KW-0349">Heme</keyword>
<reference evidence="5" key="1">
    <citation type="journal article" date="2020" name="Genome">
        <title>Transcriptome-wide identification and characterization of cytochrome P450s from Nothapodytes nimmoniana and their phylogenomic analysis revealed candidate cytochrome P450s involved in camptothecin biosynthetic pathway.</title>
        <authorList>
            <person name="Godbole R.C."/>
            <person name="Pable A.A."/>
            <person name="Barvkar V.T."/>
        </authorList>
    </citation>
    <scope>NUCLEOTIDE SEQUENCE</scope>
</reference>
<comment type="similarity">
    <text evidence="1 4">Belongs to the cytochrome P450 family.</text>
</comment>
<organism evidence="5">
    <name type="scientific">Nothapodytes nimmoniana</name>
    <name type="common">Nothapodytes foetida</name>
    <dbReference type="NCBI Taxonomy" id="159386"/>
    <lineage>
        <taxon>Eukaryota</taxon>
        <taxon>Viridiplantae</taxon>
        <taxon>Streptophyta</taxon>
        <taxon>Embryophyta</taxon>
        <taxon>Tracheophyta</taxon>
        <taxon>Spermatophyta</taxon>
        <taxon>Magnoliopsida</taxon>
        <taxon>eudicotyledons</taxon>
        <taxon>Gunneridae</taxon>
        <taxon>Pentapetalae</taxon>
        <taxon>asterids</taxon>
        <taxon>lamiids</taxon>
        <taxon>Icacinales</taxon>
        <taxon>Icacinaceae</taxon>
        <taxon>Nothapodytes</taxon>
    </lineage>
</organism>
<keyword evidence="3 4" id="KW-0408">Iron</keyword>
<gene>
    <name evidence="5" type="primary">CYP97B61</name>
</gene>
<dbReference type="PRINTS" id="PR00385">
    <property type="entry name" value="P450"/>
</dbReference>
<dbReference type="CDD" id="cd11046">
    <property type="entry name" value="CYP97"/>
    <property type="match status" value="1"/>
</dbReference>
<dbReference type="GO" id="GO:0009507">
    <property type="term" value="C:chloroplast"/>
    <property type="evidence" value="ECO:0007669"/>
    <property type="project" value="TreeGrafter"/>
</dbReference>
<dbReference type="PRINTS" id="PR00463">
    <property type="entry name" value="EP450I"/>
</dbReference>
<proteinExistence type="evidence at transcript level"/>
<comment type="cofactor">
    <cofactor evidence="3">
        <name>heme</name>
        <dbReference type="ChEBI" id="CHEBI:30413"/>
    </cofactor>
</comment>
<dbReference type="SUPFAM" id="SSF48264">
    <property type="entry name" value="Cytochrome P450"/>
    <property type="match status" value="1"/>
</dbReference>
<dbReference type="PROSITE" id="PS00086">
    <property type="entry name" value="CYTOCHROME_P450"/>
    <property type="match status" value="1"/>
</dbReference>
<protein>
    <submittedName>
        <fullName evidence="5">Cytochrome P450</fullName>
    </submittedName>
</protein>
<dbReference type="PANTHER" id="PTHR24291:SF183">
    <property type="entry name" value="CYTOCHROME P450 97B3, CHLOROPLASTIC"/>
    <property type="match status" value="1"/>
</dbReference>
<evidence type="ECO:0000256" key="1">
    <source>
        <dbReference type="ARBA" id="ARBA00010617"/>
    </source>
</evidence>
<accession>A0A7L7RB42</accession>
<dbReference type="Pfam" id="PF00067">
    <property type="entry name" value="p450"/>
    <property type="match status" value="1"/>
</dbReference>
<evidence type="ECO:0000313" key="5">
    <source>
        <dbReference type="EMBL" id="QNS29943.1"/>
    </source>
</evidence>
<dbReference type="InterPro" id="IPR017972">
    <property type="entry name" value="Cyt_P450_CS"/>
</dbReference>
<dbReference type="InterPro" id="IPR001128">
    <property type="entry name" value="Cyt_P450"/>
</dbReference>
<dbReference type="EMBL" id="MN168789">
    <property type="protein sequence ID" value="QNS29943.1"/>
    <property type="molecule type" value="mRNA"/>
</dbReference>
<dbReference type="GO" id="GO:0016705">
    <property type="term" value="F:oxidoreductase activity, acting on paired donors, with incorporation or reduction of molecular oxygen"/>
    <property type="evidence" value="ECO:0007669"/>
    <property type="project" value="InterPro"/>
</dbReference>
<name>A0A7L7RB42_NOTNI</name>
<dbReference type="InterPro" id="IPR036396">
    <property type="entry name" value="Cyt_P450_sf"/>
</dbReference>
<keyword evidence="4" id="KW-0503">Monooxygenase</keyword>
<feature type="binding site" description="axial binding residue" evidence="3">
    <location>
        <position position="551"/>
    </location>
    <ligand>
        <name>heme</name>
        <dbReference type="ChEBI" id="CHEBI:30413"/>
    </ligand>
    <ligandPart>
        <name>Fe</name>
        <dbReference type="ChEBI" id="CHEBI:18248"/>
    </ligandPart>
</feature>
<dbReference type="InterPro" id="IPR050196">
    <property type="entry name" value="Cytochrome_P450_Monoox"/>
</dbReference>
<dbReference type="GO" id="GO:0004497">
    <property type="term" value="F:monooxygenase activity"/>
    <property type="evidence" value="ECO:0007669"/>
    <property type="project" value="UniProtKB-KW"/>
</dbReference>
<dbReference type="Gene3D" id="1.10.630.10">
    <property type="entry name" value="Cytochrome P450"/>
    <property type="match status" value="1"/>
</dbReference>
<dbReference type="InterPro" id="IPR002401">
    <property type="entry name" value="Cyt_P450_E_grp-I"/>
</dbReference>
<dbReference type="AlphaFoldDB" id="A0A7L7RB42"/>
<evidence type="ECO:0000256" key="3">
    <source>
        <dbReference type="PIRSR" id="PIRSR602401-1"/>
    </source>
</evidence>
<sequence>MASATAYGAMLLPTTTSNGGRCSPVPSYCISNKSSCINRKSKGISSVAGFSSSALSLSHPSFTLLPIPSLGNSLIRCQTMSTKEPKTGRNLLDNASNLLTNLLSGGRLGSMPTAEGAVSDLFGRPLFFSLYDWFLEHGSVYKLAFGPKAFVIVSDPIVARHILRENAFSYDKGVLAEILEPIMGKGLIPADLDTWKQRRRVIAPGFHALYLEAMVKVFTDCSERTILKVEKLLEEEVFQGRNMIELDLEAEFSSLALDIIGLGVFNYDFGSVTKESPVIKAVYGTLFEAEHRSTFYIPYWKIPLATWLVPRQWKFQNDLKVINNCLDGLIKNAKETRQETDVEKLQQRDYLNLKDASLLRFLVDMRGVDVDDRQLRDDLMTMLIAGHETTAAVLTWAVFLLAQNPLKIKKAQAEIDSVLGEGRLTFESVKKLEYIRLIIVEALRLYPQPPLLIRRSLREDQLPGGYKGDETGYSIPAGTDIFISLYNLHRSPYFWDKPNEFEPERFQVERKAEGIEGWAGFDPSRSPGALYPNEITSDFAFLPFGGGPRKCVGDQFALMESTVALAMLLQKFDVELKGSPESVELVTGATIHTKYGMWCRLQHRSNC</sequence>
<evidence type="ECO:0000256" key="4">
    <source>
        <dbReference type="RuleBase" id="RU000461"/>
    </source>
</evidence>
<dbReference type="GO" id="GO:0005506">
    <property type="term" value="F:iron ion binding"/>
    <property type="evidence" value="ECO:0007669"/>
    <property type="project" value="InterPro"/>
</dbReference>
<keyword evidence="2 4" id="KW-0560">Oxidoreductase</keyword>
<evidence type="ECO:0000256" key="2">
    <source>
        <dbReference type="ARBA" id="ARBA00023002"/>
    </source>
</evidence>